<comment type="caution">
    <text evidence="1">The sequence shown here is derived from an EMBL/GenBank/DDBJ whole genome shotgun (WGS) entry which is preliminary data.</text>
</comment>
<dbReference type="AlphaFoldDB" id="A0A8J6K6F8"/>
<name>A0A8J6K6F8_ELECQ</name>
<evidence type="ECO:0000313" key="2">
    <source>
        <dbReference type="Proteomes" id="UP000770717"/>
    </source>
</evidence>
<accession>A0A8J6K6F8</accession>
<keyword evidence="2" id="KW-1185">Reference proteome</keyword>
<proteinExistence type="predicted"/>
<organism evidence="1 2">
    <name type="scientific">Eleutherodactylus coqui</name>
    <name type="common">Puerto Rican coqui</name>
    <dbReference type="NCBI Taxonomy" id="57060"/>
    <lineage>
        <taxon>Eukaryota</taxon>
        <taxon>Metazoa</taxon>
        <taxon>Chordata</taxon>
        <taxon>Craniata</taxon>
        <taxon>Vertebrata</taxon>
        <taxon>Euteleostomi</taxon>
        <taxon>Amphibia</taxon>
        <taxon>Batrachia</taxon>
        <taxon>Anura</taxon>
        <taxon>Neobatrachia</taxon>
        <taxon>Hyloidea</taxon>
        <taxon>Eleutherodactylidae</taxon>
        <taxon>Eleutherodactylinae</taxon>
        <taxon>Eleutherodactylus</taxon>
        <taxon>Eleutherodactylus</taxon>
    </lineage>
</organism>
<gene>
    <name evidence="1" type="ORF">GDO78_010279</name>
</gene>
<evidence type="ECO:0000313" key="1">
    <source>
        <dbReference type="EMBL" id="KAG9480921.1"/>
    </source>
</evidence>
<protein>
    <submittedName>
        <fullName evidence="1">Uncharacterized protein</fullName>
    </submittedName>
</protein>
<dbReference type="Proteomes" id="UP000770717">
    <property type="component" value="Unassembled WGS sequence"/>
</dbReference>
<reference evidence="1" key="1">
    <citation type="thesis" date="2020" institute="ProQuest LLC" country="789 East Eisenhower Parkway, Ann Arbor, MI, USA">
        <title>Comparative Genomics and Chromosome Evolution.</title>
        <authorList>
            <person name="Mudd A.B."/>
        </authorList>
    </citation>
    <scope>NUCLEOTIDE SEQUENCE</scope>
    <source>
        <strain evidence="1">HN-11 Male</strain>
        <tissue evidence="1">Kidney and liver</tissue>
    </source>
</reference>
<sequence>MTRLPYRRPPSFVAACRVFVPGPSLKGLQLQPQMSEKKAMQQLSIECYLLPFHYLPLFLSVRIFRRHLCYGSFTQCSPS</sequence>
<dbReference type="EMBL" id="WNTK01000006">
    <property type="protein sequence ID" value="KAG9480921.1"/>
    <property type="molecule type" value="Genomic_DNA"/>
</dbReference>